<dbReference type="SMART" id="SM00342">
    <property type="entry name" value="HTH_ARAC"/>
    <property type="match status" value="1"/>
</dbReference>
<gene>
    <name evidence="5" type="ORF">CCS01_02795</name>
</gene>
<dbReference type="SUPFAM" id="SSF46689">
    <property type="entry name" value="Homeodomain-like"/>
    <property type="match status" value="2"/>
</dbReference>
<dbReference type="OrthoDB" id="644174at2"/>
<dbReference type="PROSITE" id="PS01124">
    <property type="entry name" value="HTH_ARAC_FAMILY_2"/>
    <property type="match status" value="1"/>
</dbReference>
<evidence type="ECO:0000256" key="2">
    <source>
        <dbReference type="ARBA" id="ARBA00023125"/>
    </source>
</evidence>
<dbReference type="Gene3D" id="1.10.10.60">
    <property type="entry name" value="Homeodomain-like"/>
    <property type="match status" value="2"/>
</dbReference>
<dbReference type="Pfam" id="PF06445">
    <property type="entry name" value="GyrI-like"/>
    <property type="match status" value="1"/>
</dbReference>
<dbReference type="PANTHER" id="PTHR47504:SF5">
    <property type="entry name" value="RIGHT ORIGIN-BINDING PROTEIN"/>
    <property type="match status" value="1"/>
</dbReference>
<dbReference type="PANTHER" id="PTHR47504">
    <property type="entry name" value="RIGHT ORIGIN-BINDING PROTEIN"/>
    <property type="match status" value="1"/>
</dbReference>
<dbReference type="GO" id="GO:0043565">
    <property type="term" value="F:sequence-specific DNA binding"/>
    <property type="evidence" value="ECO:0007669"/>
    <property type="project" value="InterPro"/>
</dbReference>
<dbReference type="Pfam" id="PF12833">
    <property type="entry name" value="HTH_18"/>
    <property type="match status" value="1"/>
</dbReference>
<feature type="domain" description="HTH araC/xylS-type" evidence="4">
    <location>
        <begin position="5"/>
        <end position="103"/>
    </location>
</feature>
<name>A0A2S6NN61_RHOGL</name>
<dbReference type="InterPro" id="IPR009057">
    <property type="entry name" value="Homeodomain-like_sf"/>
</dbReference>
<dbReference type="InterPro" id="IPR018062">
    <property type="entry name" value="HTH_AraC-typ_CS"/>
</dbReference>
<keyword evidence="1" id="KW-0805">Transcription regulation</keyword>
<evidence type="ECO:0000313" key="6">
    <source>
        <dbReference type="Proteomes" id="UP000239724"/>
    </source>
</evidence>
<dbReference type="InterPro" id="IPR010499">
    <property type="entry name" value="AraC_E-bd"/>
</dbReference>
<keyword evidence="6" id="KW-1185">Reference proteome</keyword>
<protein>
    <submittedName>
        <fullName evidence="5">AraC family transcriptional regulator</fullName>
    </submittedName>
</protein>
<evidence type="ECO:0000313" key="5">
    <source>
        <dbReference type="EMBL" id="PPQ38165.1"/>
    </source>
</evidence>
<dbReference type="EMBL" id="NHRY01000042">
    <property type="protein sequence ID" value="PPQ38165.1"/>
    <property type="molecule type" value="Genomic_DNA"/>
</dbReference>
<organism evidence="5 6">
    <name type="scientific">Rhodopila globiformis</name>
    <name type="common">Rhodopseudomonas globiformis</name>
    <dbReference type="NCBI Taxonomy" id="1071"/>
    <lineage>
        <taxon>Bacteria</taxon>
        <taxon>Pseudomonadati</taxon>
        <taxon>Pseudomonadota</taxon>
        <taxon>Alphaproteobacteria</taxon>
        <taxon>Acetobacterales</taxon>
        <taxon>Acetobacteraceae</taxon>
        <taxon>Rhodopila</taxon>
    </lineage>
</organism>
<keyword evidence="2" id="KW-0238">DNA-binding</keyword>
<keyword evidence="3" id="KW-0804">Transcription</keyword>
<reference evidence="5 6" key="1">
    <citation type="journal article" date="2018" name="Arch. Microbiol.">
        <title>New insights into the metabolic potential of the phototrophic purple bacterium Rhodopila globiformis DSM 161(T) from its draft genome sequence and evidence for a vanadium-dependent nitrogenase.</title>
        <authorList>
            <person name="Imhoff J.F."/>
            <person name="Rahn T."/>
            <person name="Kunzel S."/>
            <person name="Neulinger S.C."/>
        </authorList>
    </citation>
    <scope>NUCLEOTIDE SEQUENCE [LARGE SCALE GENOMIC DNA]</scope>
    <source>
        <strain evidence="5 6">DSM 161</strain>
    </source>
</reference>
<dbReference type="GO" id="GO:0003700">
    <property type="term" value="F:DNA-binding transcription factor activity"/>
    <property type="evidence" value="ECO:0007669"/>
    <property type="project" value="InterPro"/>
</dbReference>
<dbReference type="PROSITE" id="PS00041">
    <property type="entry name" value="HTH_ARAC_FAMILY_1"/>
    <property type="match status" value="1"/>
</dbReference>
<dbReference type="Proteomes" id="UP000239724">
    <property type="component" value="Unassembled WGS sequence"/>
</dbReference>
<dbReference type="InterPro" id="IPR011256">
    <property type="entry name" value="Reg_factor_effector_dom_sf"/>
</dbReference>
<evidence type="ECO:0000259" key="4">
    <source>
        <dbReference type="PROSITE" id="PS01124"/>
    </source>
</evidence>
<comment type="caution">
    <text evidence="5">The sequence shown here is derived from an EMBL/GenBank/DDBJ whole genome shotgun (WGS) entry which is preliminary data.</text>
</comment>
<dbReference type="InterPro" id="IPR029442">
    <property type="entry name" value="GyrI-like"/>
</dbReference>
<dbReference type="InterPro" id="IPR018060">
    <property type="entry name" value="HTH_AraC"/>
</dbReference>
<sequence length="276" mass="29918">MKPVSKAVWFIESHLAEDIALADVAAAAGVSRFHLARAFGLAVGASVMRYVRARRLSQAALVLANGAPDILAVALEAGYASHEAFTRAFRDQFGLPPETARARGSVATLTLMEPIRMDEAPRSPLAAPRMEDGRSLLVAGLQEHVTFDNLAALPGVWQRFGPHIGAVPGQIGVVTYGVCHNTDENGFDYVAGVEVADGAVLPPDFARLRLTPQRYAVFTHTDHIAAVRGTFMAIFNEWLPRLGLQSAEAAVFERYDERFDPRTGLGGFEIWIPVRA</sequence>
<evidence type="ECO:0000256" key="1">
    <source>
        <dbReference type="ARBA" id="ARBA00023015"/>
    </source>
</evidence>
<accession>A0A2S6NN61</accession>
<dbReference type="Gene3D" id="3.20.80.10">
    <property type="entry name" value="Regulatory factor, effector binding domain"/>
    <property type="match status" value="1"/>
</dbReference>
<dbReference type="SMART" id="SM00871">
    <property type="entry name" value="AraC_E_bind"/>
    <property type="match status" value="1"/>
</dbReference>
<dbReference type="SUPFAM" id="SSF55136">
    <property type="entry name" value="Probable bacterial effector-binding domain"/>
    <property type="match status" value="1"/>
</dbReference>
<dbReference type="AlphaFoldDB" id="A0A2S6NN61"/>
<evidence type="ECO:0000256" key="3">
    <source>
        <dbReference type="ARBA" id="ARBA00023163"/>
    </source>
</evidence>
<dbReference type="RefSeq" id="WP_104517315.1">
    <property type="nucleotide sequence ID" value="NZ_NHRY01000042.1"/>
</dbReference>
<dbReference type="InterPro" id="IPR050959">
    <property type="entry name" value="MarA-like"/>
</dbReference>
<proteinExistence type="predicted"/>